<dbReference type="PANTHER" id="PTHR43133">
    <property type="entry name" value="RNA POLYMERASE ECF-TYPE SIGMA FACTO"/>
    <property type="match status" value="1"/>
</dbReference>
<evidence type="ECO:0000256" key="3">
    <source>
        <dbReference type="ARBA" id="ARBA00023082"/>
    </source>
</evidence>
<dbReference type="GO" id="GO:0003677">
    <property type="term" value="F:DNA binding"/>
    <property type="evidence" value="ECO:0007669"/>
    <property type="project" value="InterPro"/>
</dbReference>
<dbReference type="InterPro" id="IPR014284">
    <property type="entry name" value="RNA_pol_sigma-70_dom"/>
</dbReference>
<keyword evidence="2" id="KW-0805">Transcription regulation</keyword>
<dbReference type="InterPro" id="IPR007627">
    <property type="entry name" value="RNA_pol_sigma70_r2"/>
</dbReference>
<dbReference type="Gene3D" id="1.10.10.10">
    <property type="entry name" value="Winged helix-like DNA-binding domain superfamily/Winged helix DNA-binding domain"/>
    <property type="match status" value="1"/>
</dbReference>
<accession>A0A9D1EJ60</accession>
<dbReference type="Pfam" id="PF08281">
    <property type="entry name" value="Sigma70_r4_2"/>
    <property type="match status" value="1"/>
</dbReference>
<dbReference type="EMBL" id="DVHU01000055">
    <property type="protein sequence ID" value="HIR92945.1"/>
    <property type="molecule type" value="Genomic_DNA"/>
</dbReference>
<comment type="caution">
    <text evidence="7">The sequence shown here is derived from an EMBL/GenBank/DDBJ whole genome shotgun (WGS) entry which is preliminary data.</text>
</comment>
<keyword evidence="4" id="KW-0804">Transcription</keyword>
<dbReference type="Gene3D" id="1.10.1740.10">
    <property type="match status" value="1"/>
</dbReference>
<evidence type="ECO:0000259" key="5">
    <source>
        <dbReference type="Pfam" id="PF04542"/>
    </source>
</evidence>
<reference evidence="7" key="1">
    <citation type="submission" date="2020-10" db="EMBL/GenBank/DDBJ databases">
        <authorList>
            <person name="Gilroy R."/>
        </authorList>
    </citation>
    <scope>NUCLEOTIDE SEQUENCE</scope>
    <source>
        <strain evidence="7">ChiSxjej1B13-7041</strain>
    </source>
</reference>
<dbReference type="Proteomes" id="UP000886841">
    <property type="component" value="Unassembled WGS sequence"/>
</dbReference>
<dbReference type="CDD" id="cd06171">
    <property type="entry name" value="Sigma70_r4"/>
    <property type="match status" value="1"/>
</dbReference>
<dbReference type="PANTHER" id="PTHR43133:SF51">
    <property type="entry name" value="RNA POLYMERASE SIGMA FACTOR"/>
    <property type="match status" value="1"/>
</dbReference>
<proteinExistence type="inferred from homology"/>
<sequence>MEEMKKSSEEKLIKKAIRGSDQAFTQLIMHYKEYLYRTAWLYCKDQEVALEAVQECVARSYEKIVTLREPALFRTWLTRILLNAVTDQYRKQSRLIYLEEQPEQAAREEHISQEEKMDLHAAVERLPEKQRVAVILKYFQDLKISEISAIMEIPEGSVKAYLHQARKRLREDLGREENYA</sequence>
<comment type="similarity">
    <text evidence="1">Belongs to the sigma-70 factor family. ECF subfamily.</text>
</comment>
<dbReference type="InterPro" id="IPR013324">
    <property type="entry name" value="RNA_pol_sigma_r3/r4-like"/>
</dbReference>
<dbReference type="InterPro" id="IPR013249">
    <property type="entry name" value="RNA_pol_sigma70_r4_t2"/>
</dbReference>
<dbReference type="GO" id="GO:0016987">
    <property type="term" value="F:sigma factor activity"/>
    <property type="evidence" value="ECO:0007669"/>
    <property type="project" value="UniProtKB-KW"/>
</dbReference>
<name>A0A9D1EJ60_9FIRM</name>
<protein>
    <submittedName>
        <fullName evidence="7">Sigma-70 family RNA polymerase sigma factor</fullName>
    </submittedName>
</protein>
<evidence type="ECO:0000256" key="4">
    <source>
        <dbReference type="ARBA" id="ARBA00023163"/>
    </source>
</evidence>
<dbReference type="InterPro" id="IPR036388">
    <property type="entry name" value="WH-like_DNA-bd_sf"/>
</dbReference>
<evidence type="ECO:0000256" key="1">
    <source>
        <dbReference type="ARBA" id="ARBA00010641"/>
    </source>
</evidence>
<evidence type="ECO:0000256" key="2">
    <source>
        <dbReference type="ARBA" id="ARBA00023015"/>
    </source>
</evidence>
<feature type="domain" description="RNA polymerase sigma factor 70 region 4 type 2" evidence="6">
    <location>
        <begin position="117"/>
        <end position="169"/>
    </location>
</feature>
<organism evidence="7 8">
    <name type="scientific">Candidatus Egerieimonas intestinavium</name>
    <dbReference type="NCBI Taxonomy" id="2840777"/>
    <lineage>
        <taxon>Bacteria</taxon>
        <taxon>Bacillati</taxon>
        <taxon>Bacillota</taxon>
        <taxon>Clostridia</taxon>
        <taxon>Lachnospirales</taxon>
        <taxon>Lachnospiraceae</taxon>
        <taxon>Lachnospiraceae incertae sedis</taxon>
        <taxon>Candidatus Egerieimonas</taxon>
    </lineage>
</organism>
<reference evidence="7" key="2">
    <citation type="journal article" date="2021" name="PeerJ">
        <title>Extensive microbial diversity within the chicken gut microbiome revealed by metagenomics and culture.</title>
        <authorList>
            <person name="Gilroy R."/>
            <person name="Ravi A."/>
            <person name="Getino M."/>
            <person name="Pursley I."/>
            <person name="Horton D.L."/>
            <person name="Alikhan N.F."/>
            <person name="Baker D."/>
            <person name="Gharbi K."/>
            <person name="Hall N."/>
            <person name="Watson M."/>
            <person name="Adriaenssens E.M."/>
            <person name="Foster-Nyarko E."/>
            <person name="Jarju S."/>
            <person name="Secka A."/>
            <person name="Antonio M."/>
            <person name="Oren A."/>
            <person name="Chaudhuri R.R."/>
            <person name="La Ragione R."/>
            <person name="Hildebrand F."/>
            <person name="Pallen M.J."/>
        </authorList>
    </citation>
    <scope>NUCLEOTIDE SEQUENCE</scope>
    <source>
        <strain evidence="7">ChiSxjej1B13-7041</strain>
    </source>
</reference>
<evidence type="ECO:0000313" key="7">
    <source>
        <dbReference type="EMBL" id="HIR92945.1"/>
    </source>
</evidence>
<dbReference type="Pfam" id="PF04542">
    <property type="entry name" value="Sigma70_r2"/>
    <property type="match status" value="1"/>
</dbReference>
<keyword evidence="3" id="KW-0731">Sigma factor</keyword>
<dbReference type="AlphaFoldDB" id="A0A9D1EJ60"/>
<evidence type="ECO:0000313" key="8">
    <source>
        <dbReference type="Proteomes" id="UP000886841"/>
    </source>
</evidence>
<feature type="domain" description="RNA polymerase sigma-70 region 2" evidence="5">
    <location>
        <begin position="27"/>
        <end position="94"/>
    </location>
</feature>
<dbReference type="GO" id="GO:0006352">
    <property type="term" value="P:DNA-templated transcription initiation"/>
    <property type="evidence" value="ECO:0007669"/>
    <property type="project" value="InterPro"/>
</dbReference>
<dbReference type="NCBIfam" id="TIGR02937">
    <property type="entry name" value="sigma70-ECF"/>
    <property type="match status" value="1"/>
</dbReference>
<dbReference type="SUPFAM" id="SSF88946">
    <property type="entry name" value="Sigma2 domain of RNA polymerase sigma factors"/>
    <property type="match status" value="1"/>
</dbReference>
<dbReference type="SUPFAM" id="SSF88659">
    <property type="entry name" value="Sigma3 and sigma4 domains of RNA polymerase sigma factors"/>
    <property type="match status" value="1"/>
</dbReference>
<dbReference type="InterPro" id="IPR039425">
    <property type="entry name" value="RNA_pol_sigma-70-like"/>
</dbReference>
<gene>
    <name evidence="7" type="ORF">IAB98_05965</name>
</gene>
<evidence type="ECO:0000259" key="6">
    <source>
        <dbReference type="Pfam" id="PF08281"/>
    </source>
</evidence>
<dbReference type="InterPro" id="IPR013325">
    <property type="entry name" value="RNA_pol_sigma_r2"/>
</dbReference>